<proteinExistence type="predicted"/>
<dbReference type="AlphaFoldDB" id="A0AA86UA99"/>
<reference evidence="1" key="1">
    <citation type="submission" date="2023-06" db="EMBL/GenBank/DDBJ databases">
        <authorList>
            <person name="Kurt Z."/>
        </authorList>
    </citation>
    <scope>NUCLEOTIDE SEQUENCE</scope>
</reference>
<protein>
    <submittedName>
        <fullName evidence="2">Hypothetical_protein</fullName>
    </submittedName>
</protein>
<comment type="caution">
    <text evidence="1">The sequence shown here is derived from an EMBL/GenBank/DDBJ whole genome shotgun (WGS) entry which is preliminary data.</text>
</comment>
<sequence>MQLLIYYIQKILSFANKIKFLQFKCIQSFSSIEQMKYNKCQFTNKLRRCSEVPAVKRPGSAVEKLFQVYCSEFLLGFLFCQSKRQDFKIFYLFFLNPDQRSIDTKRRTGVIDCSSGSRSESYLFGPGCRSRNTAQFYLETLRRRSRLVFPSLIRDLSCLVQVFHGFTLIQTLLQLEEIQLQTIAIHCHFLIAQQGFSIVPDNRIQQSIGQQ</sequence>
<evidence type="ECO:0000313" key="2">
    <source>
        <dbReference type="EMBL" id="CAL6070227.1"/>
    </source>
</evidence>
<evidence type="ECO:0000313" key="1">
    <source>
        <dbReference type="EMBL" id="CAI9949630.1"/>
    </source>
</evidence>
<dbReference type="Proteomes" id="UP001642409">
    <property type="component" value="Unassembled WGS sequence"/>
</dbReference>
<evidence type="ECO:0000313" key="3">
    <source>
        <dbReference type="Proteomes" id="UP001642409"/>
    </source>
</evidence>
<dbReference type="EMBL" id="CAXDID020000282">
    <property type="protein sequence ID" value="CAL6070227.1"/>
    <property type="molecule type" value="Genomic_DNA"/>
</dbReference>
<dbReference type="EMBL" id="CATOUU010000802">
    <property type="protein sequence ID" value="CAI9949630.1"/>
    <property type="molecule type" value="Genomic_DNA"/>
</dbReference>
<keyword evidence="3" id="KW-1185">Reference proteome</keyword>
<organism evidence="1">
    <name type="scientific">Hexamita inflata</name>
    <dbReference type="NCBI Taxonomy" id="28002"/>
    <lineage>
        <taxon>Eukaryota</taxon>
        <taxon>Metamonada</taxon>
        <taxon>Diplomonadida</taxon>
        <taxon>Hexamitidae</taxon>
        <taxon>Hexamitinae</taxon>
        <taxon>Hexamita</taxon>
    </lineage>
</organism>
<name>A0AA86UA99_9EUKA</name>
<accession>A0AA86UA99</accession>
<reference evidence="2 3" key="2">
    <citation type="submission" date="2024-07" db="EMBL/GenBank/DDBJ databases">
        <authorList>
            <person name="Akdeniz Z."/>
        </authorList>
    </citation>
    <scope>NUCLEOTIDE SEQUENCE [LARGE SCALE GENOMIC DNA]</scope>
</reference>
<gene>
    <name evidence="1" type="ORF">HINF_LOCUS37275</name>
    <name evidence="2" type="ORF">HINF_LOCUS54355</name>
</gene>